<evidence type="ECO:0000313" key="2">
    <source>
        <dbReference type="EMBL" id="CAE0478716.1"/>
    </source>
</evidence>
<name>A0A7S3QIZ4_9STRA</name>
<sequence>MKRILIHAVLANVLYSDGFMMPPCSQLIAPKPFPDVPITSKKSKHQMSSGGDNEGMILADDEPLSSKFQRAVVLQRAGDYSSALEEYETFVKAAKSCDVSPEKYAEVHVNMGAVYMRLGKRKEAKINFEVALKYRKIGNAHVNLALLTLAEGQKSVNPTDGINALKEAEDHCRIAVDLNDDIHSFQRASTLLVDIGKMLAQVNGR</sequence>
<proteinExistence type="predicted"/>
<protein>
    <recommendedName>
        <fullName evidence="3">MalT-like TPR region domain-containing protein</fullName>
    </recommendedName>
</protein>
<gene>
    <name evidence="2" type="ORF">CDEB00056_LOCUS23569</name>
</gene>
<accession>A0A7S3QIZ4</accession>
<dbReference type="EMBL" id="HBIO01030766">
    <property type="protein sequence ID" value="CAE0478716.1"/>
    <property type="molecule type" value="Transcribed_RNA"/>
</dbReference>
<evidence type="ECO:0000256" key="1">
    <source>
        <dbReference type="PROSITE-ProRule" id="PRU00339"/>
    </source>
</evidence>
<dbReference type="PROSITE" id="PS50005">
    <property type="entry name" value="TPR"/>
    <property type="match status" value="1"/>
</dbReference>
<dbReference type="SUPFAM" id="SSF48452">
    <property type="entry name" value="TPR-like"/>
    <property type="match status" value="1"/>
</dbReference>
<dbReference type="InterPro" id="IPR011990">
    <property type="entry name" value="TPR-like_helical_dom_sf"/>
</dbReference>
<feature type="repeat" description="TPR" evidence="1">
    <location>
        <begin position="105"/>
        <end position="138"/>
    </location>
</feature>
<reference evidence="2" key="1">
    <citation type="submission" date="2021-01" db="EMBL/GenBank/DDBJ databases">
        <authorList>
            <person name="Corre E."/>
            <person name="Pelletier E."/>
            <person name="Niang G."/>
            <person name="Scheremetjew M."/>
            <person name="Finn R."/>
            <person name="Kale V."/>
            <person name="Holt S."/>
            <person name="Cochrane G."/>
            <person name="Meng A."/>
            <person name="Brown T."/>
            <person name="Cohen L."/>
        </authorList>
    </citation>
    <scope>NUCLEOTIDE SEQUENCE</scope>
    <source>
        <strain evidence="2">MM31A-1</strain>
    </source>
</reference>
<dbReference type="InterPro" id="IPR019734">
    <property type="entry name" value="TPR_rpt"/>
</dbReference>
<dbReference type="Gene3D" id="1.25.40.10">
    <property type="entry name" value="Tetratricopeptide repeat domain"/>
    <property type="match status" value="1"/>
</dbReference>
<evidence type="ECO:0008006" key="3">
    <source>
        <dbReference type="Google" id="ProtNLM"/>
    </source>
</evidence>
<dbReference type="AlphaFoldDB" id="A0A7S3QIZ4"/>
<organism evidence="2">
    <name type="scientific">Chaetoceros debilis</name>
    <dbReference type="NCBI Taxonomy" id="122233"/>
    <lineage>
        <taxon>Eukaryota</taxon>
        <taxon>Sar</taxon>
        <taxon>Stramenopiles</taxon>
        <taxon>Ochrophyta</taxon>
        <taxon>Bacillariophyta</taxon>
        <taxon>Coscinodiscophyceae</taxon>
        <taxon>Chaetocerotophycidae</taxon>
        <taxon>Chaetocerotales</taxon>
        <taxon>Chaetocerotaceae</taxon>
        <taxon>Chaetoceros</taxon>
    </lineage>
</organism>
<keyword evidence="1" id="KW-0802">TPR repeat</keyword>